<keyword evidence="9" id="KW-0804">Transcription</keyword>
<dbReference type="InterPro" id="IPR036879">
    <property type="entry name" value="TF_MADSbox_sf"/>
</dbReference>
<feature type="binding site" evidence="11">
    <location>
        <position position="878"/>
    </location>
    <ligand>
        <name>S-adenosyl-L-methionine</name>
        <dbReference type="ChEBI" id="CHEBI:59789"/>
    </ligand>
</feature>
<dbReference type="PROSITE" id="PS50066">
    <property type="entry name" value="MADS_BOX_2"/>
    <property type="match status" value="1"/>
</dbReference>
<feature type="region of interest" description="Disordered" evidence="12">
    <location>
        <begin position="109"/>
        <end position="135"/>
    </location>
</feature>
<comment type="subcellular location">
    <subcellularLocation>
        <location evidence="1">Nucleus</location>
    </subcellularLocation>
</comment>
<feature type="region of interest" description="Disordered" evidence="12">
    <location>
        <begin position="632"/>
        <end position="709"/>
    </location>
</feature>
<evidence type="ECO:0000259" key="13">
    <source>
        <dbReference type="PROSITE" id="PS50066"/>
    </source>
</evidence>
<evidence type="ECO:0000256" key="1">
    <source>
        <dbReference type="ARBA" id="ARBA00004123"/>
    </source>
</evidence>
<comment type="catalytic activity">
    <reaction evidence="11">
        <text>an N(1)-methylpseudouridine in rRNA + S-adenosyl-L-methionine = N(1)-methyl-N(3)-[(3S)-3-amino-3-carboxypropyl]pseudouridine in rRNA + S-methyl-5'-thioadenosine + H(+)</text>
        <dbReference type="Rhea" id="RHEA:63296"/>
        <dbReference type="Rhea" id="RHEA-COMP:11634"/>
        <dbReference type="Rhea" id="RHEA-COMP:16310"/>
        <dbReference type="ChEBI" id="CHEBI:15378"/>
        <dbReference type="ChEBI" id="CHEBI:17509"/>
        <dbReference type="ChEBI" id="CHEBI:59789"/>
        <dbReference type="ChEBI" id="CHEBI:74890"/>
        <dbReference type="ChEBI" id="CHEBI:146234"/>
        <dbReference type="EC" id="2.5.1.157"/>
    </reaction>
</comment>
<dbReference type="EMBL" id="JBBPBN010000005">
    <property type="protein sequence ID" value="KAK9037705.1"/>
    <property type="molecule type" value="Genomic_DNA"/>
</dbReference>
<feature type="binding site" evidence="11">
    <location>
        <position position="836"/>
    </location>
    <ligand>
        <name>S-adenosyl-L-methionine</name>
        <dbReference type="ChEBI" id="CHEBI:59789"/>
    </ligand>
</feature>
<dbReference type="Pfam" id="PF04034">
    <property type="entry name" value="Ribo_biogen_C"/>
    <property type="match status" value="1"/>
</dbReference>
<keyword evidence="7" id="KW-0805">Transcription regulation</keyword>
<evidence type="ECO:0000256" key="10">
    <source>
        <dbReference type="ARBA" id="ARBA00023242"/>
    </source>
</evidence>
<feature type="compositionally biased region" description="Polar residues" evidence="12">
    <location>
        <begin position="692"/>
        <end position="709"/>
    </location>
</feature>
<comment type="caution">
    <text evidence="11">Lacks conserved residue(s) required for the propagation of feature annotation.</text>
</comment>
<keyword evidence="2" id="KW-0963">Cytoplasm</keyword>
<feature type="binding site" evidence="11">
    <location>
        <position position="901"/>
    </location>
    <ligand>
        <name>S-adenosyl-L-methionine</name>
        <dbReference type="ChEBI" id="CHEBI:59789"/>
    </ligand>
</feature>
<keyword evidence="10" id="KW-0539">Nucleus</keyword>
<feature type="compositionally biased region" description="Low complexity" evidence="12">
    <location>
        <begin position="677"/>
        <end position="691"/>
    </location>
</feature>
<evidence type="ECO:0000256" key="4">
    <source>
        <dbReference type="ARBA" id="ARBA00022552"/>
    </source>
</evidence>
<feature type="compositionally biased region" description="Low complexity" evidence="12">
    <location>
        <begin position="577"/>
        <end position="597"/>
    </location>
</feature>
<comment type="similarity">
    <text evidence="11">Belongs to the TDD superfamily. TSR3 family.</text>
</comment>
<dbReference type="Proteomes" id="UP001396334">
    <property type="component" value="Unassembled WGS sequence"/>
</dbReference>
<dbReference type="InterPro" id="IPR007177">
    <property type="entry name" value="Tsr3_C"/>
</dbReference>
<evidence type="ECO:0000256" key="2">
    <source>
        <dbReference type="ARBA" id="ARBA00022490"/>
    </source>
</evidence>
<reference evidence="14 15" key="1">
    <citation type="journal article" date="2024" name="G3 (Bethesda)">
        <title>Genome assembly of Hibiscus sabdariffa L. provides insights into metabolisms of medicinal natural products.</title>
        <authorList>
            <person name="Kim T."/>
        </authorList>
    </citation>
    <scope>NUCLEOTIDE SEQUENCE [LARGE SCALE GENOMIC DNA]</scope>
    <source>
        <strain evidence="14">TK-2024</strain>
        <tissue evidence="14">Old leaves</tissue>
    </source>
</reference>
<feature type="compositionally biased region" description="Basic residues" evidence="12">
    <location>
        <begin position="123"/>
        <end position="132"/>
    </location>
</feature>
<dbReference type="PANTHER" id="PTHR20426:SF0">
    <property type="entry name" value="18S RRNA AMINOCARBOXYPROPYLTRANSFERASE"/>
    <property type="match status" value="1"/>
</dbReference>
<feature type="compositionally biased region" description="Basic and acidic residues" evidence="12">
    <location>
        <begin position="109"/>
        <end position="118"/>
    </location>
</feature>
<keyword evidence="3 11" id="KW-0690">Ribosome biogenesis</keyword>
<evidence type="ECO:0000313" key="15">
    <source>
        <dbReference type="Proteomes" id="UP001396334"/>
    </source>
</evidence>
<protein>
    <recommendedName>
        <fullName evidence="11">18S rRNA aminocarboxypropyltransferase</fullName>
        <ecNumber evidence="11">2.5.1.157</ecNumber>
    </recommendedName>
</protein>
<feature type="compositionally biased region" description="Acidic residues" evidence="12">
    <location>
        <begin position="990"/>
        <end position="1006"/>
    </location>
</feature>
<evidence type="ECO:0000256" key="9">
    <source>
        <dbReference type="ARBA" id="ARBA00023163"/>
    </source>
</evidence>
<gene>
    <name evidence="14" type="ORF">V6N11_022607</name>
</gene>
<feature type="compositionally biased region" description="Low complexity" evidence="12">
    <location>
        <begin position="636"/>
        <end position="659"/>
    </location>
</feature>
<feature type="domain" description="MADS-box" evidence="13">
    <location>
        <begin position="7"/>
        <end position="59"/>
    </location>
</feature>
<evidence type="ECO:0000256" key="6">
    <source>
        <dbReference type="ARBA" id="ARBA00022691"/>
    </source>
</evidence>
<dbReference type="SMART" id="SM00432">
    <property type="entry name" value="MADS"/>
    <property type="match status" value="1"/>
</dbReference>
<dbReference type="InterPro" id="IPR022968">
    <property type="entry name" value="Tsr3-like"/>
</dbReference>
<evidence type="ECO:0000256" key="12">
    <source>
        <dbReference type="SAM" id="MobiDB-lite"/>
    </source>
</evidence>
<dbReference type="InterPro" id="IPR002100">
    <property type="entry name" value="TF_MADSbox"/>
</dbReference>
<evidence type="ECO:0000256" key="5">
    <source>
        <dbReference type="ARBA" id="ARBA00022679"/>
    </source>
</evidence>
<dbReference type="PANTHER" id="PTHR20426">
    <property type="entry name" value="RIBOSOME BIOGENESIS PROTEIN TSR3 HOMOLOG"/>
    <property type="match status" value="1"/>
</dbReference>
<evidence type="ECO:0000256" key="7">
    <source>
        <dbReference type="ARBA" id="ARBA00023015"/>
    </source>
</evidence>
<dbReference type="HAMAP" id="MF_01116">
    <property type="entry name" value="TSR3"/>
    <property type="match status" value="1"/>
</dbReference>
<proteinExistence type="inferred from homology"/>
<evidence type="ECO:0000256" key="11">
    <source>
        <dbReference type="HAMAP-Rule" id="MF_03146"/>
    </source>
</evidence>
<dbReference type="Pfam" id="PF00319">
    <property type="entry name" value="SRF-TF"/>
    <property type="match status" value="1"/>
</dbReference>
<comment type="caution">
    <text evidence="14">The sequence shown here is derived from an EMBL/GenBank/DDBJ whole genome shotgun (WGS) entry which is preliminary data.</text>
</comment>
<feature type="region of interest" description="Disordered" evidence="12">
    <location>
        <begin position="739"/>
        <end position="767"/>
    </location>
</feature>
<keyword evidence="15" id="KW-1185">Reference proteome</keyword>
<evidence type="ECO:0000313" key="14">
    <source>
        <dbReference type="EMBL" id="KAK9037705.1"/>
    </source>
</evidence>
<dbReference type="EC" id="2.5.1.157" evidence="11"/>
<name>A0ABR2TJQ1_9ROSI</name>
<keyword evidence="8" id="KW-0238">DNA-binding</keyword>
<feature type="region of interest" description="Disordered" evidence="12">
    <location>
        <begin position="571"/>
        <end position="611"/>
    </location>
</feature>
<sequence>MASSWKRKMDDETRIQGALSKRRACLLRKASEISVNCNADIALAAFSPCGRFCKFYTREKMRHVLERYIQLLPEKRHQKYEMENEESASLSQVSCCQKNLQHSLQEIRERKEMSRKEMSPPMRKIRNQRRSQGRQTSLVYNFSPGKQVWNRERLNPKTNLHRQLDLRTYPYRDGNGLRDRLYQLGGISPSSLGASSSFVGYPPIYRLGSSFLTQQNAISHVYPPTQTYSFIQNLQNRVHTNSSMQPLRALGTSNLVCYGLLNQQMGLGGLGSSSVNQSSMGNDNMTSNVHFQHQQQGVLGITSLGQHANNESSECQSNMTSNVQFQPQLQGLLLLGGTLVGHHVKNVPFRGQQNQTPPFYDNHKRYPQNGASPQTSQLQVNPYPMNLLCSPNYNTIQNFDVTPLLDFESPIYNTVQSLDPTRLLNSESPNCNTLQNLDVTPPLDPESPNCNTLENFDVASFFNFESPDYNTLHNLDITPTSISESPNYNTLQDLDVTPTSNSESSNYNIVDNLDVTPPLTSESYSTLQNLDVTPTSNSESPNYNTVQNLDVTPFSNSESISSESFFSLPIHGDDNNVDNGNTDNNSTSINNTIGNNDTNEEENPQPESPCSMFISNLLSISSKAFFSTPIHEDDNNVNNGNIENNITNNNNTMGNNDPNGSSISSEAFFSIDEDDNNVNNDNTENSSTNNNKAIGNNDTNGEDNLQPESPCSMFVNNLLSISSESFFNTPIHGDDNNVNNGNIGNSSTNISSNTIGNNDTNQEENPRLESPCSIFINSLLDELPMRNPMFLKFNLLCGISDSVMQKDITTHGLVCSFVAREMRHRLIVLDSKQRCTMPNVGDLRVNSGFGGIVLSPVGSHCVSKEDYNLVKRKGLAVVDCSWARLSDVPFVKLRCGAPRLLPWLVAANPVNYGRPCELSCVEALSAALIICGEEETANLLLGKFKWGHAFLSLNRELLKAYSECENSADIISVQNSWLSQQRQVPKAPPDAEDVSEDEGSSNDSEDGLPPLERNMNHLSLQESDDETEWVGIGFQN</sequence>
<organism evidence="14 15">
    <name type="scientific">Hibiscus sabdariffa</name>
    <name type="common">roselle</name>
    <dbReference type="NCBI Taxonomy" id="183260"/>
    <lineage>
        <taxon>Eukaryota</taxon>
        <taxon>Viridiplantae</taxon>
        <taxon>Streptophyta</taxon>
        <taxon>Embryophyta</taxon>
        <taxon>Tracheophyta</taxon>
        <taxon>Spermatophyta</taxon>
        <taxon>Magnoliopsida</taxon>
        <taxon>eudicotyledons</taxon>
        <taxon>Gunneridae</taxon>
        <taxon>Pentapetalae</taxon>
        <taxon>rosids</taxon>
        <taxon>malvids</taxon>
        <taxon>Malvales</taxon>
        <taxon>Malvaceae</taxon>
        <taxon>Malvoideae</taxon>
        <taxon>Hibiscus</taxon>
    </lineage>
</organism>
<dbReference type="SUPFAM" id="SSF55455">
    <property type="entry name" value="SRF-like"/>
    <property type="match status" value="1"/>
</dbReference>
<dbReference type="Gene3D" id="3.40.1810.10">
    <property type="entry name" value="Transcription factor, MADS-box"/>
    <property type="match status" value="1"/>
</dbReference>
<comment type="function">
    <text evidence="11">Aminocarboxypropyltransferase that catalyzes the aminocarboxypropyl transfer on pseudouridine in 18S rRNA. It constitutes the last step in biosynthesis of the hypermodified N1-methyl-N3-(3-amino-3-carboxypropyl) pseudouridine (m1acp3-Psi).</text>
</comment>
<feature type="region of interest" description="Disordered" evidence="12">
    <location>
        <begin position="981"/>
        <end position="1036"/>
    </location>
</feature>
<feature type="compositionally biased region" description="Low complexity" evidence="12">
    <location>
        <begin position="739"/>
        <end position="760"/>
    </location>
</feature>
<keyword evidence="4 11" id="KW-0698">rRNA processing</keyword>
<keyword evidence="6 11" id="KW-0949">S-adenosyl-L-methionine</keyword>
<accession>A0ABR2TJQ1</accession>
<keyword evidence="5 11" id="KW-0808">Transferase</keyword>
<evidence type="ECO:0000256" key="8">
    <source>
        <dbReference type="ARBA" id="ARBA00023125"/>
    </source>
</evidence>
<evidence type="ECO:0000256" key="3">
    <source>
        <dbReference type="ARBA" id="ARBA00022517"/>
    </source>
</evidence>